<sequence>MIYRTRPKPAPSRGTAGNGHEYAKQVIPGGRKDGQTVFAGHGVYRGDGYFTVPQGTTIKFYGPHGKGLSQSKGLKVERGSWRSPIEVYGPGDRIPDYVLKTPDRLKIMSGSQTVSDSTRLSDLLKPGMGTCHWAACRSYDMG</sequence>
<comment type="caution">
    <text evidence="3">The sequence shown here is derived from an EMBL/GenBank/DDBJ whole genome shotgun (WGS) entry which is preliminary data.</text>
</comment>
<dbReference type="AlphaFoldDB" id="A0A841G5E9"/>
<evidence type="ECO:0000256" key="1">
    <source>
        <dbReference type="SAM" id="MobiDB-lite"/>
    </source>
</evidence>
<proteinExistence type="predicted"/>
<dbReference type="EMBL" id="JACHGT010000029">
    <property type="protein sequence ID" value="MBB6039989.1"/>
    <property type="molecule type" value="Genomic_DNA"/>
</dbReference>
<dbReference type="InterPro" id="IPR049002">
    <property type="entry name" value="Stv"/>
</dbReference>
<keyword evidence="4" id="KW-1185">Reference proteome</keyword>
<reference evidence="3 4" key="1">
    <citation type="submission" date="2020-08" db="EMBL/GenBank/DDBJ databases">
        <title>Genomic Encyclopedia of Type Strains, Phase IV (KMG-IV): sequencing the most valuable type-strain genomes for metagenomic binning, comparative biology and taxonomic classification.</title>
        <authorList>
            <person name="Goeker M."/>
        </authorList>
    </citation>
    <scope>NUCLEOTIDE SEQUENCE [LARGE SCALE GENOMIC DNA]</scope>
    <source>
        <strain evidence="3 4">YIM 65646</strain>
    </source>
</reference>
<feature type="region of interest" description="Disordered" evidence="1">
    <location>
        <begin position="1"/>
        <end position="21"/>
    </location>
</feature>
<feature type="domain" description="Putative adhesin Stv" evidence="2">
    <location>
        <begin position="35"/>
        <end position="138"/>
    </location>
</feature>
<gene>
    <name evidence="3" type="ORF">HNR73_007888</name>
</gene>
<protein>
    <recommendedName>
        <fullName evidence="2">Putative adhesin Stv domain-containing protein</fullName>
    </recommendedName>
</protein>
<evidence type="ECO:0000259" key="2">
    <source>
        <dbReference type="Pfam" id="PF21527"/>
    </source>
</evidence>
<dbReference type="RefSeq" id="WP_184793061.1">
    <property type="nucleotide sequence ID" value="NZ_BONT01000117.1"/>
</dbReference>
<dbReference type="Pfam" id="PF21527">
    <property type="entry name" value="Stv"/>
    <property type="match status" value="1"/>
</dbReference>
<organism evidence="3 4">
    <name type="scientific">Phytomonospora endophytica</name>
    <dbReference type="NCBI Taxonomy" id="714109"/>
    <lineage>
        <taxon>Bacteria</taxon>
        <taxon>Bacillati</taxon>
        <taxon>Actinomycetota</taxon>
        <taxon>Actinomycetes</taxon>
        <taxon>Micromonosporales</taxon>
        <taxon>Micromonosporaceae</taxon>
        <taxon>Phytomonospora</taxon>
    </lineage>
</organism>
<name>A0A841G5E9_9ACTN</name>
<evidence type="ECO:0000313" key="3">
    <source>
        <dbReference type="EMBL" id="MBB6039989.1"/>
    </source>
</evidence>
<accession>A0A841G5E9</accession>
<evidence type="ECO:0000313" key="4">
    <source>
        <dbReference type="Proteomes" id="UP000548476"/>
    </source>
</evidence>
<dbReference type="Proteomes" id="UP000548476">
    <property type="component" value="Unassembled WGS sequence"/>
</dbReference>